<evidence type="ECO:0000256" key="6">
    <source>
        <dbReference type="HAMAP-Rule" id="MF_00728"/>
    </source>
</evidence>
<sequence length="570" mass="67290">MTLKIVGITLILLIVIIYIAMYIIRRNHYKSIDELDSKKSIVMDYFPADKIQSINDKSMAGQSRETAEELKKQWDQIETKQFPTIESLLFEAEQATDRYRFKKARYHEEQAESKISEIKNDLNNLNTALDELMQREEANLKKIESIKKRYHMIRKDLLAKSFSFGKAVDALEDKLGTMETDFSTFSHLTAAGDHEEANLLLKQLEKTIASMEKYITDIPKILKKMDNEILEQIEELESGYRSLLEEGYRFPDDSIKEEIAQAYVKLESVNSFLGSLEVEKAEEMIKELEDKIEQVYDNLEVEIRAKTEVKELVIQIRKIFHYLKEQNRKLFIEIDRLSQSYLLYRDEMNEATQTQEIIAEQEKQYMKINEELAEENIPFSEASQLLNAIFDHLQEMNEKTNITSQHLSDYRKSEIEIKQDLEEMEIAMREMKRYVESRHLPGLPSEYLEFFFYTTDHIEQLSQSLAKPKLDMTEVFTLHELCEEDVEQLAHDTDELVDQAMLSELVSQRLYRYKSEHSEVIETIKYSRSLFSEDFDYQTSLQMVRDKLESIEPGAFEEVQKQYRKEKNFS</sequence>
<protein>
    <recommendedName>
        <fullName evidence="6">Septation ring formation regulator EzrA</fullName>
    </recommendedName>
</protein>
<reference evidence="8 9" key="1">
    <citation type="submission" date="2019-05" db="EMBL/GenBank/DDBJ databases">
        <title>The metagenome of a microbial culture collection derived from dairy environment covers the genomic content of the human microbiome.</title>
        <authorList>
            <person name="Roder T."/>
            <person name="Wuthrich D."/>
            <person name="Sattari Z."/>
            <person name="Von Ah U."/>
            <person name="Bar C."/>
            <person name="Ronchi F."/>
            <person name="Macpherson A.J."/>
            <person name="Ganal-Vonarburg S.C."/>
            <person name="Bruggmann R."/>
            <person name="Vergeres G."/>
        </authorList>
    </citation>
    <scope>NUCLEOTIDE SEQUENCE [LARGE SCALE GENOMIC DNA]</scope>
    <source>
        <strain evidence="8 9">FAM 24235</strain>
    </source>
</reference>
<comment type="function">
    <text evidence="6">Negative regulator of FtsZ ring formation; modulates the frequency and position of FtsZ ring formation. Inhibits FtsZ ring formation at polar sites. Interacts either with FtsZ or with one of its binding partners to promote depolymerization.</text>
</comment>
<dbReference type="RefSeq" id="WP_138472334.1">
    <property type="nucleotide sequence ID" value="NZ_VBTE01000027.1"/>
</dbReference>
<evidence type="ECO:0000256" key="2">
    <source>
        <dbReference type="ARBA" id="ARBA00022989"/>
    </source>
</evidence>
<keyword evidence="3 6" id="KW-0175">Coiled coil</keyword>
<feature type="transmembrane region" description="Helical" evidence="7">
    <location>
        <begin position="6"/>
        <end position="24"/>
    </location>
</feature>
<comment type="caution">
    <text evidence="8">The sequence shown here is derived from an EMBL/GenBank/DDBJ whole genome shotgun (WGS) entry which is preliminary data.</text>
</comment>
<dbReference type="GO" id="GO:0005886">
    <property type="term" value="C:plasma membrane"/>
    <property type="evidence" value="ECO:0007669"/>
    <property type="project" value="UniProtKB-SubCell"/>
</dbReference>
<proteinExistence type="inferred from homology"/>
<gene>
    <name evidence="6" type="primary">ezrA</name>
    <name evidence="8" type="ORF">FEZ48_09190</name>
</gene>
<dbReference type="AlphaFoldDB" id="A0A5R9C1T4"/>
<comment type="similarity">
    <text evidence="6">Belongs to the EzrA family.</text>
</comment>
<evidence type="ECO:0000256" key="1">
    <source>
        <dbReference type="ARBA" id="ARBA00022692"/>
    </source>
</evidence>
<evidence type="ECO:0000256" key="7">
    <source>
        <dbReference type="SAM" id="Phobius"/>
    </source>
</evidence>
<keyword evidence="4 6" id="KW-0472">Membrane</keyword>
<evidence type="ECO:0000313" key="8">
    <source>
        <dbReference type="EMBL" id="TLQ06662.1"/>
    </source>
</evidence>
<dbReference type="Proteomes" id="UP000307201">
    <property type="component" value="Unassembled WGS sequence"/>
</dbReference>
<evidence type="ECO:0000313" key="9">
    <source>
        <dbReference type="Proteomes" id="UP000307201"/>
    </source>
</evidence>
<accession>A0A5R9C1T4</accession>
<feature type="topological domain" description="Extracellular" evidence="6">
    <location>
        <begin position="1"/>
        <end position="5"/>
    </location>
</feature>
<dbReference type="OrthoDB" id="1654473at2"/>
<feature type="coiled-coil region" evidence="6">
    <location>
        <begin position="92"/>
        <end position="149"/>
    </location>
</feature>
<dbReference type="GO" id="GO:0005940">
    <property type="term" value="C:septin ring"/>
    <property type="evidence" value="ECO:0007669"/>
    <property type="project" value="InterPro"/>
</dbReference>
<comment type="subcellular location">
    <subcellularLocation>
        <location evidence="6">Cell membrane</location>
        <topology evidence="6">Single-pass membrane protein</topology>
    </subcellularLocation>
    <text evidence="6">Colocalized with FtsZ to the nascent septal site.</text>
</comment>
<feature type="coiled-coil region" evidence="6">
    <location>
        <begin position="344"/>
        <end position="371"/>
    </location>
</feature>
<evidence type="ECO:0000256" key="4">
    <source>
        <dbReference type="ARBA" id="ARBA00023136"/>
    </source>
</evidence>
<feature type="topological domain" description="Cytoplasmic" evidence="6">
    <location>
        <begin position="25"/>
        <end position="570"/>
    </location>
</feature>
<name>A0A5R9C1T4_9LACT</name>
<organism evidence="8 9">
    <name type="scientific">Marinilactibacillus psychrotolerans</name>
    <dbReference type="NCBI Taxonomy" id="191770"/>
    <lineage>
        <taxon>Bacteria</taxon>
        <taxon>Bacillati</taxon>
        <taxon>Bacillota</taxon>
        <taxon>Bacilli</taxon>
        <taxon>Lactobacillales</taxon>
        <taxon>Carnobacteriaceae</taxon>
        <taxon>Marinilactibacillus</taxon>
    </lineage>
</organism>
<keyword evidence="6" id="KW-0131">Cell cycle</keyword>
<keyword evidence="6" id="KW-0132">Cell division</keyword>
<feature type="coiled-coil region" evidence="6">
    <location>
        <begin position="278"/>
        <end position="305"/>
    </location>
</feature>
<keyword evidence="5 6" id="KW-0717">Septation</keyword>
<evidence type="ECO:0000256" key="3">
    <source>
        <dbReference type="ARBA" id="ARBA00023054"/>
    </source>
</evidence>
<dbReference type="EMBL" id="VBTE01000027">
    <property type="protein sequence ID" value="TLQ06662.1"/>
    <property type="molecule type" value="Genomic_DNA"/>
</dbReference>
<evidence type="ECO:0000256" key="5">
    <source>
        <dbReference type="ARBA" id="ARBA00023210"/>
    </source>
</evidence>
<dbReference type="GO" id="GO:0000917">
    <property type="term" value="P:division septum assembly"/>
    <property type="evidence" value="ECO:0007669"/>
    <property type="project" value="UniProtKB-KW"/>
</dbReference>
<dbReference type="HAMAP" id="MF_00728">
    <property type="entry name" value="EzrA"/>
    <property type="match status" value="1"/>
</dbReference>
<keyword evidence="1 6" id="KW-0812">Transmembrane</keyword>
<dbReference type="InterPro" id="IPR010379">
    <property type="entry name" value="EzrA"/>
</dbReference>
<keyword evidence="2 6" id="KW-1133">Transmembrane helix</keyword>
<keyword evidence="6" id="KW-1003">Cell membrane</keyword>
<dbReference type="GO" id="GO:0000921">
    <property type="term" value="P:septin ring assembly"/>
    <property type="evidence" value="ECO:0007669"/>
    <property type="project" value="InterPro"/>
</dbReference>
<dbReference type="Pfam" id="PF06160">
    <property type="entry name" value="EzrA"/>
    <property type="match status" value="1"/>
</dbReference>
<dbReference type="STRING" id="191770.SAMN04488013_101100"/>